<comment type="similarity">
    <text evidence="2">Belongs to the fimbrial protein family.</text>
</comment>
<dbReference type="AlphaFoldDB" id="A0A9Q6WPM0"/>
<dbReference type="PANTHER" id="PTHR33420:SF14">
    <property type="entry name" value="TYPE 1 FIMBRIN D-MANNOSE SPECIFIC ADHESIN"/>
    <property type="match status" value="1"/>
</dbReference>
<keyword evidence="3" id="KW-0281">Fimbrium</keyword>
<dbReference type="GO" id="GO:0009289">
    <property type="term" value="C:pilus"/>
    <property type="evidence" value="ECO:0007669"/>
    <property type="project" value="UniProtKB-SubCell"/>
</dbReference>
<dbReference type="PANTHER" id="PTHR33420">
    <property type="entry name" value="FIMBRIAL SUBUNIT ELFA-RELATED"/>
    <property type="match status" value="1"/>
</dbReference>
<dbReference type="InterPro" id="IPR000259">
    <property type="entry name" value="Adhesion_dom_fimbrial"/>
</dbReference>
<protein>
    <recommendedName>
        <fullName evidence="4">Fimbrial-type adhesion domain-containing protein</fullName>
    </recommendedName>
</protein>
<gene>
    <name evidence="5" type="ORF">A9O66_21995</name>
</gene>
<sequence>MPTADTHNFATGIGSVAWPQSFALSLSCSAGAKVLITLTDSVNPANRSTTLQLTADSTAKGIGIQLLNSDSTLVAFGADSAAPGNPNQWTIGASPNGTLQIPMTARYVRTGTVSPGTVKALATFTMSYQ</sequence>
<dbReference type="Gene3D" id="2.60.40.1090">
    <property type="entry name" value="Fimbrial-type adhesion domain"/>
    <property type="match status" value="1"/>
</dbReference>
<dbReference type="InterPro" id="IPR050263">
    <property type="entry name" value="Bact_Fimbrial_Adh_Pro"/>
</dbReference>
<dbReference type="EMBL" id="CP015959">
    <property type="protein sequence ID" value="QLB66405.1"/>
    <property type="molecule type" value="Genomic_DNA"/>
</dbReference>
<evidence type="ECO:0000313" key="6">
    <source>
        <dbReference type="Proteomes" id="UP000509548"/>
    </source>
</evidence>
<feature type="domain" description="Fimbrial-type adhesion" evidence="4">
    <location>
        <begin position="15"/>
        <end position="129"/>
    </location>
</feature>
<dbReference type="Pfam" id="PF00419">
    <property type="entry name" value="Fimbrial"/>
    <property type="match status" value="1"/>
</dbReference>
<evidence type="ECO:0000256" key="3">
    <source>
        <dbReference type="ARBA" id="ARBA00023263"/>
    </source>
</evidence>
<evidence type="ECO:0000256" key="2">
    <source>
        <dbReference type="ARBA" id="ARBA00006671"/>
    </source>
</evidence>
<reference evidence="5 6" key="1">
    <citation type="journal article" date="2014" name="Genome Announc.">
        <title>Draft Genome Sequence of the Haloacid-Degrading Burkholderia caribensis Strain MBA4.</title>
        <authorList>
            <person name="Pan Y."/>
            <person name="Kong K.F."/>
            <person name="Tsang J.S."/>
        </authorList>
    </citation>
    <scope>NUCLEOTIDE SEQUENCE [LARGE SCALE GENOMIC DNA]</scope>
    <source>
        <strain evidence="5 6">852011</strain>
    </source>
</reference>
<proteinExistence type="inferred from homology"/>
<organism evidence="5 6">
    <name type="scientific">Paraburkholderia caribensis</name>
    <dbReference type="NCBI Taxonomy" id="75105"/>
    <lineage>
        <taxon>Bacteria</taxon>
        <taxon>Pseudomonadati</taxon>
        <taxon>Pseudomonadota</taxon>
        <taxon>Betaproteobacteria</taxon>
        <taxon>Burkholderiales</taxon>
        <taxon>Burkholderiaceae</taxon>
        <taxon>Paraburkholderia</taxon>
    </lineage>
</organism>
<dbReference type="InterPro" id="IPR008966">
    <property type="entry name" value="Adhesion_dom_sf"/>
</dbReference>
<dbReference type="GO" id="GO:0043709">
    <property type="term" value="P:cell adhesion involved in single-species biofilm formation"/>
    <property type="evidence" value="ECO:0007669"/>
    <property type="project" value="TreeGrafter"/>
</dbReference>
<dbReference type="Proteomes" id="UP000509548">
    <property type="component" value="Chromosome 2"/>
</dbReference>
<name>A0A9Q6WPM0_9BURK</name>
<comment type="subcellular location">
    <subcellularLocation>
        <location evidence="1">Fimbrium</location>
    </subcellularLocation>
</comment>
<evidence type="ECO:0000259" key="4">
    <source>
        <dbReference type="Pfam" id="PF00419"/>
    </source>
</evidence>
<evidence type="ECO:0000313" key="5">
    <source>
        <dbReference type="EMBL" id="QLB66405.1"/>
    </source>
</evidence>
<accession>A0A9Q6WPM0</accession>
<evidence type="ECO:0000256" key="1">
    <source>
        <dbReference type="ARBA" id="ARBA00004561"/>
    </source>
</evidence>
<dbReference type="SUPFAM" id="SSF49401">
    <property type="entry name" value="Bacterial adhesins"/>
    <property type="match status" value="1"/>
</dbReference>
<dbReference type="InterPro" id="IPR036937">
    <property type="entry name" value="Adhesion_dom_fimbrial_sf"/>
</dbReference>